<evidence type="ECO:0000256" key="6">
    <source>
        <dbReference type="SAM" id="Phobius"/>
    </source>
</evidence>
<evidence type="ECO:0000256" key="1">
    <source>
        <dbReference type="ARBA" id="ARBA00004141"/>
    </source>
</evidence>
<organism evidence="8 9">
    <name type="scientific">Papaver atlanticum</name>
    <dbReference type="NCBI Taxonomy" id="357466"/>
    <lineage>
        <taxon>Eukaryota</taxon>
        <taxon>Viridiplantae</taxon>
        <taxon>Streptophyta</taxon>
        <taxon>Embryophyta</taxon>
        <taxon>Tracheophyta</taxon>
        <taxon>Spermatophyta</taxon>
        <taxon>Magnoliopsida</taxon>
        <taxon>Ranunculales</taxon>
        <taxon>Papaveraceae</taxon>
        <taxon>Papaveroideae</taxon>
        <taxon>Papaver</taxon>
    </lineage>
</organism>
<feature type="domain" description="ABC transporter family G" evidence="7">
    <location>
        <begin position="1"/>
        <end position="304"/>
    </location>
</feature>
<dbReference type="InterPro" id="IPR043926">
    <property type="entry name" value="ABCG_dom"/>
</dbReference>
<feature type="transmembrane region" description="Helical" evidence="6">
    <location>
        <begin position="318"/>
        <end position="340"/>
    </location>
</feature>
<feature type="transmembrane region" description="Helical" evidence="6">
    <location>
        <begin position="172"/>
        <end position="189"/>
    </location>
</feature>
<feature type="transmembrane region" description="Helical" evidence="6">
    <location>
        <begin position="201"/>
        <end position="220"/>
    </location>
</feature>
<dbReference type="PANTHER" id="PTHR48041:SF1">
    <property type="entry name" value="ABC TRANSPORTER G FAMILY MEMBER 24"/>
    <property type="match status" value="1"/>
</dbReference>
<proteinExistence type="predicted"/>
<protein>
    <recommendedName>
        <fullName evidence="7">ABC transporter family G domain-containing protein</fullName>
    </recommendedName>
</protein>
<dbReference type="Proteomes" id="UP001202328">
    <property type="component" value="Unassembled WGS sequence"/>
</dbReference>
<evidence type="ECO:0000313" key="9">
    <source>
        <dbReference type="Proteomes" id="UP001202328"/>
    </source>
</evidence>
<evidence type="ECO:0000256" key="3">
    <source>
        <dbReference type="ARBA" id="ARBA00022692"/>
    </source>
</evidence>
<keyword evidence="5 6" id="KW-0472">Membrane</keyword>
<dbReference type="InterPro" id="IPR050352">
    <property type="entry name" value="ABCG_transporters"/>
</dbReference>
<dbReference type="EMBL" id="JAJJMB010006856">
    <property type="protein sequence ID" value="KAI3933386.1"/>
    <property type="molecule type" value="Genomic_DNA"/>
</dbReference>
<evidence type="ECO:0000256" key="5">
    <source>
        <dbReference type="ARBA" id="ARBA00023136"/>
    </source>
</evidence>
<evidence type="ECO:0000256" key="4">
    <source>
        <dbReference type="ARBA" id="ARBA00022989"/>
    </source>
</evidence>
<keyword evidence="2" id="KW-0813">Transport</keyword>
<keyword evidence="4 6" id="KW-1133">Transmembrane helix</keyword>
<feature type="domain" description="ABC transporter family G" evidence="7">
    <location>
        <begin position="328"/>
        <end position="373"/>
    </location>
</feature>
<comment type="caution">
    <text evidence="8">The sequence shown here is derived from an EMBL/GenBank/DDBJ whole genome shotgun (WGS) entry which is preliminary data.</text>
</comment>
<dbReference type="Pfam" id="PF19055">
    <property type="entry name" value="ABC2_membrane_7"/>
    <property type="match status" value="2"/>
</dbReference>
<reference evidence="8" key="1">
    <citation type="submission" date="2022-04" db="EMBL/GenBank/DDBJ databases">
        <title>A functionally conserved STORR gene fusion in Papaver species that diverged 16.8 million years ago.</title>
        <authorList>
            <person name="Catania T."/>
        </authorList>
    </citation>
    <scope>NUCLEOTIDE SEQUENCE</scope>
    <source>
        <strain evidence="8">S-188037</strain>
    </source>
</reference>
<dbReference type="PANTHER" id="PTHR48041">
    <property type="entry name" value="ABC TRANSPORTER G FAMILY MEMBER 28"/>
    <property type="match status" value="1"/>
</dbReference>
<evidence type="ECO:0000313" key="8">
    <source>
        <dbReference type="EMBL" id="KAI3933386.1"/>
    </source>
</evidence>
<sequence>MFDDLILLARGGLTVYHGPVKEVEDYFAGLGVIFPDRVNPPDHFIDVMEGIVPSQSIDIKQFPLRWRLHKGYPIPPDMQLNAVDVAISSRGPELSNETDCESDVDGVEESSFAGDLWEDVKCNVEIQRDNIHHNFLMLKDLSNRHTPGVFKQYKYYLGRVSKQWLRESKTQAVDFLILFLAGACLGSLAKVSDDNFGAAGFSYTIIAVSLLCKIAALRSFSADKLIYWRESSSGISSLAYFLSRDTVDHFNTLVKPVIYLSMFYFFNNPRSSFMDYYIVMVCLVYCVTGIAYVFAIFFEPSSARRTYTNIQFSNIPLFAIDNLFYSFQWSVLLPVVLTLVSTRKTTGLMTIIANLCYPEWALQAFVISNAERCVHMLNFPNNVN</sequence>
<accession>A0AAD4XPB9</accession>
<gene>
    <name evidence="8" type="ORF">MKW98_006745</name>
</gene>
<name>A0AAD4XPB9_9MAGN</name>
<keyword evidence="9" id="KW-1185">Reference proteome</keyword>
<dbReference type="GO" id="GO:0140359">
    <property type="term" value="F:ABC-type transporter activity"/>
    <property type="evidence" value="ECO:0007669"/>
    <property type="project" value="InterPro"/>
</dbReference>
<comment type="subcellular location">
    <subcellularLocation>
        <location evidence="1">Membrane</location>
        <topology evidence="1">Multi-pass membrane protein</topology>
    </subcellularLocation>
</comment>
<keyword evidence="3 6" id="KW-0812">Transmembrane</keyword>
<evidence type="ECO:0000256" key="2">
    <source>
        <dbReference type="ARBA" id="ARBA00022448"/>
    </source>
</evidence>
<dbReference type="GO" id="GO:0016020">
    <property type="term" value="C:membrane"/>
    <property type="evidence" value="ECO:0007669"/>
    <property type="project" value="UniProtKB-SubCell"/>
</dbReference>
<feature type="transmembrane region" description="Helical" evidence="6">
    <location>
        <begin position="276"/>
        <end position="298"/>
    </location>
</feature>
<evidence type="ECO:0000259" key="7">
    <source>
        <dbReference type="Pfam" id="PF19055"/>
    </source>
</evidence>
<dbReference type="AlphaFoldDB" id="A0AAD4XPB9"/>